<evidence type="ECO:0000259" key="1">
    <source>
        <dbReference type="Pfam" id="PF07603"/>
    </source>
</evidence>
<accession>A0A9X0R6D7</accession>
<comment type="caution">
    <text evidence="2">The sequence shown here is derived from an EMBL/GenBank/DDBJ whole genome shotgun (WGS) entry which is preliminary data.</text>
</comment>
<dbReference type="EMBL" id="JACRUP010000002">
    <property type="protein sequence ID" value="MBC5850468.1"/>
    <property type="molecule type" value="Genomic_DNA"/>
</dbReference>
<dbReference type="RefSeq" id="WP_187025556.1">
    <property type="nucleotide sequence ID" value="NZ_JACRUP010000002.1"/>
</dbReference>
<gene>
    <name evidence="2" type="ORF">H8Q88_05790</name>
</gene>
<proteinExistence type="predicted"/>
<evidence type="ECO:0000313" key="2">
    <source>
        <dbReference type="EMBL" id="MBC5850468.1"/>
    </source>
</evidence>
<protein>
    <submittedName>
        <fullName evidence="2">DUF1566 domain-containing protein</fullName>
    </submittedName>
</protein>
<dbReference type="InterPro" id="IPR011460">
    <property type="entry name" value="Lcl_C"/>
</dbReference>
<organism evidence="2 3">
    <name type="scientific">Vibrio metschnikovii</name>
    <dbReference type="NCBI Taxonomy" id="28172"/>
    <lineage>
        <taxon>Bacteria</taxon>
        <taxon>Pseudomonadati</taxon>
        <taxon>Pseudomonadota</taxon>
        <taxon>Gammaproteobacteria</taxon>
        <taxon>Vibrionales</taxon>
        <taxon>Vibrionaceae</taxon>
        <taxon>Vibrio</taxon>
    </lineage>
</organism>
<dbReference type="AlphaFoldDB" id="A0A9X0R6D7"/>
<evidence type="ECO:0000313" key="3">
    <source>
        <dbReference type="Proteomes" id="UP000615796"/>
    </source>
</evidence>
<name>A0A9X0R6D7_VIBME</name>
<dbReference type="PROSITE" id="PS51257">
    <property type="entry name" value="PROKAR_LIPOPROTEIN"/>
    <property type="match status" value="1"/>
</dbReference>
<dbReference type="Pfam" id="PF07603">
    <property type="entry name" value="Lcl_C"/>
    <property type="match status" value="1"/>
</dbReference>
<sequence>MKVLNKNNVLFVIALFTLVGCNDESLENVNNLSPIWNQINAQDINHKIPLATISTIDLINYTQSVNPGAHYSLFNVEQIGNREECKRYNTQDTKINFEFDYVESALECYYQYTMQDILSASTSSAILRVTASNSQPDQGMRQFSAVTQVNDTVLINVNDGSIVPDGYVIDENSIQVLGLGRAYINPINGNEIYYQAGSELSAQGLHRIVFSYINTSNQSIIQGLIDVAVGSTISNRAPMAKNFRYGDTGSFIPGKQLDYKLIQAWKEVTIDIAPYFSQGYLDAYGSPISLTDSDGNPIFDDQGNQVHFYLDANKITSTPIYKPGNYLIDGDKDLVQLTDVYAYDAYVGISKNAGFTNTSFTFKSNKSGLHHVTYVLSDHKGGYGTGIVEIYVHHASKLNDTGVDWCIATSNSHGRCPQPIPYDGQDGDWGRDALARTGDLDKIGDGIAGFDFSKIDAYGFETVGQQWDCVRDNVTGLIWEAKGHNGMLGHNGSSYTWYNPDDTSNGGDVGLRDGGNCHESECDIYHYVIAVNQKKLCGYNDWRMPTAHELWGIANKSYDGLDEKYFRIEPGASHLTSSPSASSSSLAWVIFKGKSMSVLSKTSLGHVVLVRSDK</sequence>
<dbReference type="Proteomes" id="UP000615796">
    <property type="component" value="Unassembled WGS sequence"/>
</dbReference>
<keyword evidence="3" id="KW-1185">Reference proteome</keyword>
<feature type="domain" description="Lcl C-terminal" evidence="1">
    <location>
        <begin position="469"/>
        <end position="611"/>
    </location>
</feature>
<reference evidence="2" key="1">
    <citation type="submission" date="2020-08" db="EMBL/GenBank/DDBJ databases">
        <title>Genome Sequencing and Pan-Genome Analysis of Migratory bird Vibrio Strains, Inner Mongolia.</title>
        <authorList>
            <person name="Zheng L."/>
        </authorList>
    </citation>
    <scope>NUCLEOTIDE SEQUENCE</scope>
    <source>
        <strain evidence="2">M13F</strain>
    </source>
</reference>